<dbReference type="UniPathway" id="UPA00098">
    <property type="reaction ID" value="UER00361"/>
</dbReference>
<dbReference type="GO" id="GO:0004735">
    <property type="term" value="F:pyrroline-5-carboxylate reductase activity"/>
    <property type="evidence" value="ECO:0007669"/>
    <property type="project" value="UniProtKB-UniRule"/>
</dbReference>
<dbReference type="PROSITE" id="PS00521">
    <property type="entry name" value="P5CR"/>
    <property type="match status" value="1"/>
</dbReference>
<gene>
    <name evidence="5" type="primary">proC</name>
    <name evidence="11" type="ORF">EV188_11586</name>
</gene>
<dbReference type="InterPro" id="IPR036291">
    <property type="entry name" value="NAD(P)-bd_dom_sf"/>
</dbReference>
<dbReference type="PANTHER" id="PTHR11645:SF0">
    <property type="entry name" value="PYRROLINE-5-CARBOXYLATE REDUCTASE 3"/>
    <property type="match status" value="1"/>
</dbReference>
<dbReference type="Pfam" id="PF14748">
    <property type="entry name" value="P5CR_dimer"/>
    <property type="match status" value="1"/>
</dbReference>
<evidence type="ECO:0000259" key="10">
    <source>
        <dbReference type="Pfam" id="PF14748"/>
    </source>
</evidence>
<comment type="caution">
    <text evidence="11">The sequence shown here is derived from an EMBL/GenBank/DDBJ whole genome shotgun (WGS) entry which is preliminary data.</text>
</comment>
<dbReference type="GO" id="GO:0005737">
    <property type="term" value="C:cytoplasm"/>
    <property type="evidence" value="ECO:0007669"/>
    <property type="project" value="UniProtKB-SubCell"/>
</dbReference>
<dbReference type="OrthoDB" id="9805754at2"/>
<reference evidence="11 12" key="1">
    <citation type="submission" date="2019-03" db="EMBL/GenBank/DDBJ databases">
        <title>Genomic Encyclopedia of Type Strains, Phase IV (KMG-IV): sequencing the most valuable type-strain genomes for metagenomic binning, comparative biology and taxonomic classification.</title>
        <authorList>
            <person name="Goeker M."/>
        </authorList>
    </citation>
    <scope>NUCLEOTIDE SEQUENCE [LARGE SCALE GENOMIC DNA]</scope>
    <source>
        <strain evidence="11 12">DSM 45775</strain>
    </source>
</reference>
<evidence type="ECO:0000256" key="2">
    <source>
        <dbReference type="ARBA" id="ARBA00022857"/>
    </source>
</evidence>
<dbReference type="InterPro" id="IPR008927">
    <property type="entry name" value="6-PGluconate_DH-like_C_sf"/>
</dbReference>
<keyword evidence="5 8" id="KW-0641">Proline biosynthesis</keyword>
<keyword evidence="12" id="KW-1185">Reference proteome</keyword>
<dbReference type="SUPFAM" id="SSF51735">
    <property type="entry name" value="NAD(P)-binding Rossmann-fold domains"/>
    <property type="match status" value="1"/>
</dbReference>
<feature type="domain" description="Pyrroline-5-carboxylate reductase dimerisation" evidence="10">
    <location>
        <begin position="163"/>
        <end position="273"/>
    </location>
</feature>
<feature type="domain" description="Pyrroline-5-carboxylate reductase catalytic N-terminal" evidence="9">
    <location>
        <begin position="4"/>
        <end position="99"/>
    </location>
</feature>
<dbReference type="AlphaFoldDB" id="A0A4R6UJM1"/>
<dbReference type="NCBIfam" id="TIGR00112">
    <property type="entry name" value="proC"/>
    <property type="match status" value="1"/>
</dbReference>
<keyword evidence="5" id="KW-0963">Cytoplasm</keyword>
<dbReference type="Proteomes" id="UP000295705">
    <property type="component" value="Unassembled WGS sequence"/>
</dbReference>
<dbReference type="GO" id="GO:0055129">
    <property type="term" value="P:L-proline biosynthetic process"/>
    <property type="evidence" value="ECO:0007669"/>
    <property type="project" value="UniProtKB-UniRule"/>
</dbReference>
<evidence type="ECO:0000256" key="3">
    <source>
        <dbReference type="ARBA" id="ARBA00023002"/>
    </source>
</evidence>
<dbReference type="EMBL" id="SNYO01000015">
    <property type="protein sequence ID" value="TDQ46712.1"/>
    <property type="molecule type" value="Genomic_DNA"/>
</dbReference>
<evidence type="ECO:0000256" key="6">
    <source>
        <dbReference type="NCBIfam" id="TIGR00112"/>
    </source>
</evidence>
<accession>A0A4R6UJM1</accession>
<dbReference type="InterPro" id="IPR000304">
    <property type="entry name" value="Pyrroline-COOH_reductase"/>
</dbReference>
<dbReference type="InterPro" id="IPR029036">
    <property type="entry name" value="P5CR_dimer"/>
</dbReference>
<dbReference type="RefSeq" id="WP_133830069.1">
    <property type="nucleotide sequence ID" value="NZ_BAABHR010000070.1"/>
</dbReference>
<comment type="catalytic activity">
    <reaction evidence="5 8">
        <text>L-proline + NADP(+) = (S)-1-pyrroline-5-carboxylate + NADPH + 2 H(+)</text>
        <dbReference type="Rhea" id="RHEA:14109"/>
        <dbReference type="ChEBI" id="CHEBI:15378"/>
        <dbReference type="ChEBI" id="CHEBI:17388"/>
        <dbReference type="ChEBI" id="CHEBI:57783"/>
        <dbReference type="ChEBI" id="CHEBI:58349"/>
        <dbReference type="ChEBI" id="CHEBI:60039"/>
        <dbReference type="EC" id="1.5.1.2"/>
    </reaction>
</comment>
<comment type="function">
    <text evidence="4 5">Catalyzes the reduction of 1-pyrroline-5-carboxylate (PCA) to L-proline.</text>
</comment>
<evidence type="ECO:0000256" key="5">
    <source>
        <dbReference type="HAMAP-Rule" id="MF_01925"/>
    </source>
</evidence>
<dbReference type="Gene3D" id="3.40.50.720">
    <property type="entry name" value="NAD(P)-binding Rossmann-like Domain"/>
    <property type="match status" value="1"/>
</dbReference>
<evidence type="ECO:0000313" key="12">
    <source>
        <dbReference type="Proteomes" id="UP000295705"/>
    </source>
</evidence>
<dbReference type="Pfam" id="PF03807">
    <property type="entry name" value="F420_oxidored"/>
    <property type="match status" value="1"/>
</dbReference>
<dbReference type="Gene3D" id="1.10.3730.10">
    <property type="entry name" value="ProC C-terminal domain-like"/>
    <property type="match status" value="1"/>
</dbReference>
<dbReference type="SUPFAM" id="SSF48179">
    <property type="entry name" value="6-phosphogluconate dehydrogenase C-terminal domain-like"/>
    <property type="match status" value="1"/>
</dbReference>
<dbReference type="PIRSF" id="PIRSF000193">
    <property type="entry name" value="Pyrrol-5-carb_rd"/>
    <property type="match status" value="1"/>
</dbReference>
<dbReference type="FunFam" id="1.10.3730.10:FF:000001">
    <property type="entry name" value="Pyrroline-5-carboxylate reductase"/>
    <property type="match status" value="1"/>
</dbReference>
<sequence>MSSTVGVLGGGKIGEALLGGLVSAGRDPGSLLVVEAVAARAAELTERHGITAVDVAEAARRADVLVVAVKPGDVPGALDEVSQTLGGCADRPTVISLAAGIPTSAIEARLPAGVPVVRVMPNTPMLVGRAMCVLSPGAAAGDAELAAAEELLGAVGRTVRVAEAQQDLATALSGSGPAYVFLLAEAMIDAGVALGLPRPVATELVTATVEGAGGLLTTPGSDGREGAAPHPGLLREAVTSPGGTTAAALGSLEADGLRAALARAVTAARDRSVALGEQYG</sequence>
<organism evidence="11 12">
    <name type="scientific">Actinomycetospora succinea</name>
    <dbReference type="NCBI Taxonomy" id="663603"/>
    <lineage>
        <taxon>Bacteria</taxon>
        <taxon>Bacillati</taxon>
        <taxon>Actinomycetota</taxon>
        <taxon>Actinomycetes</taxon>
        <taxon>Pseudonocardiales</taxon>
        <taxon>Pseudonocardiaceae</taxon>
        <taxon>Actinomycetospora</taxon>
    </lineage>
</organism>
<dbReference type="InterPro" id="IPR028939">
    <property type="entry name" value="P5C_Rdtase_cat_N"/>
</dbReference>
<keyword evidence="5 8" id="KW-0028">Amino-acid biosynthesis</keyword>
<protein>
    <recommendedName>
        <fullName evidence="5 6">Pyrroline-5-carboxylate reductase</fullName>
        <shortName evidence="5">P5C reductase</shortName>
        <shortName evidence="5">P5CR</shortName>
        <ecNumber evidence="5 6">1.5.1.2</ecNumber>
    </recommendedName>
    <alternativeName>
        <fullName evidence="5">PCA reductase</fullName>
    </alternativeName>
</protein>
<keyword evidence="3 5" id="KW-0560">Oxidoreductase</keyword>
<dbReference type="PANTHER" id="PTHR11645">
    <property type="entry name" value="PYRROLINE-5-CARBOXYLATE REDUCTASE"/>
    <property type="match status" value="1"/>
</dbReference>
<comment type="catalytic activity">
    <reaction evidence="5">
        <text>L-proline + NAD(+) = (S)-1-pyrroline-5-carboxylate + NADH + 2 H(+)</text>
        <dbReference type="Rhea" id="RHEA:14105"/>
        <dbReference type="ChEBI" id="CHEBI:15378"/>
        <dbReference type="ChEBI" id="CHEBI:17388"/>
        <dbReference type="ChEBI" id="CHEBI:57540"/>
        <dbReference type="ChEBI" id="CHEBI:57945"/>
        <dbReference type="ChEBI" id="CHEBI:60039"/>
        <dbReference type="EC" id="1.5.1.2"/>
    </reaction>
</comment>
<evidence type="ECO:0000256" key="1">
    <source>
        <dbReference type="ARBA" id="ARBA00005525"/>
    </source>
</evidence>
<feature type="binding site" evidence="7">
    <location>
        <begin position="68"/>
        <end position="71"/>
    </location>
    <ligand>
        <name>NADP(+)</name>
        <dbReference type="ChEBI" id="CHEBI:58349"/>
    </ligand>
</feature>
<comment type="subcellular location">
    <subcellularLocation>
        <location evidence="5">Cytoplasm</location>
    </subcellularLocation>
</comment>
<evidence type="ECO:0000259" key="9">
    <source>
        <dbReference type="Pfam" id="PF03807"/>
    </source>
</evidence>
<dbReference type="InterPro" id="IPR053790">
    <property type="entry name" value="P5CR-like_CS"/>
</dbReference>
<evidence type="ECO:0000313" key="11">
    <source>
        <dbReference type="EMBL" id="TDQ46712.1"/>
    </source>
</evidence>
<comment type="pathway">
    <text evidence="5 8">Amino-acid biosynthesis; L-proline biosynthesis; L-proline from L-glutamate 5-semialdehyde: step 1/1.</text>
</comment>
<evidence type="ECO:0000256" key="8">
    <source>
        <dbReference type="RuleBase" id="RU003903"/>
    </source>
</evidence>
<evidence type="ECO:0000256" key="4">
    <source>
        <dbReference type="ARBA" id="ARBA00058118"/>
    </source>
</evidence>
<keyword evidence="2 5" id="KW-0521">NADP</keyword>
<dbReference type="EC" id="1.5.1.2" evidence="5 6"/>
<dbReference type="HAMAP" id="MF_01925">
    <property type="entry name" value="P5C_reductase"/>
    <property type="match status" value="1"/>
</dbReference>
<proteinExistence type="inferred from homology"/>
<name>A0A4R6UJM1_9PSEU</name>
<comment type="similarity">
    <text evidence="1 5 8">Belongs to the pyrroline-5-carboxylate reductase family.</text>
</comment>
<evidence type="ECO:0000256" key="7">
    <source>
        <dbReference type="PIRSR" id="PIRSR000193-1"/>
    </source>
</evidence>